<proteinExistence type="inferred from homology"/>
<feature type="region of interest" description="Disordered" evidence="7">
    <location>
        <begin position="208"/>
        <end position="241"/>
    </location>
</feature>
<evidence type="ECO:0000259" key="9">
    <source>
        <dbReference type="Pfam" id="PF09335"/>
    </source>
</evidence>
<gene>
    <name evidence="10" type="ORF">HNP84_000727</name>
</gene>
<keyword evidence="3" id="KW-1003">Cell membrane</keyword>
<evidence type="ECO:0000256" key="6">
    <source>
        <dbReference type="ARBA" id="ARBA00023136"/>
    </source>
</evidence>
<sequence>MLGDVGELIGRVLDTLGAQSTPVVMAIVLMFLALEGTLLVGLFIPSDALLVVAGTTAGTPAEAAALVVTGVLGCAVGASGGHWLGRRYGSRLRHGRIGRRIGEERWVRAERLVLRSGWALAVAYFLPVAHALTPVIAGTFGMPYRRFMPWALAGSLAWLSTYITLGAVVGAAAREYQDVVVPVAAALGVLFAVAAALVRRHATRRLTADAPGAGDDGAEDPGAGDRDADDLGADERPRVRS</sequence>
<evidence type="ECO:0000256" key="4">
    <source>
        <dbReference type="ARBA" id="ARBA00022692"/>
    </source>
</evidence>
<evidence type="ECO:0000256" key="3">
    <source>
        <dbReference type="ARBA" id="ARBA00022475"/>
    </source>
</evidence>
<feature type="domain" description="VTT" evidence="9">
    <location>
        <begin position="44"/>
        <end position="167"/>
    </location>
</feature>
<evidence type="ECO:0000256" key="1">
    <source>
        <dbReference type="ARBA" id="ARBA00004651"/>
    </source>
</evidence>
<evidence type="ECO:0000256" key="7">
    <source>
        <dbReference type="SAM" id="MobiDB-lite"/>
    </source>
</evidence>
<dbReference type="AlphaFoldDB" id="A0A840NZD9"/>
<dbReference type="InterPro" id="IPR051311">
    <property type="entry name" value="DedA_domain"/>
</dbReference>
<name>A0A840NZD9_9ACTN</name>
<evidence type="ECO:0000256" key="8">
    <source>
        <dbReference type="SAM" id="Phobius"/>
    </source>
</evidence>
<keyword evidence="5 8" id="KW-1133">Transmembrane helix</keyword>
<protein>
    <submittedName>
        <fullName evidence="10">Membrane-associated protein</fullName>
    </submittedName>
</protein>
<feature type="transmembrane region" description="Helical" evidence="8">
    <location>
        <begin position="150"/>
        <end position="173"/>
    </location>
</feature>
<keyword evidence="11" id="KW-1185">Reference proteome</keyword>
<dbReference type="GO" id="GO:0005886">
    <property type="term" value="C:plasma membrane"/>
    <property type="evidence" value="ECO:0007669"/>
    <property type="project" value="UniProtKB-SubCell"/>
</dbReference>
<comment type="caution">
    <text evidence="10">The sequence shown here is derived from an EMBL/GenBank/DDBJ whole genome shotgun (WGS) entry which is preliminary data.</text>
</comment>
<keyword evidence="4 8" id="KW-0812">Transmembrane</keyword>
<feature type="transmembrane region" description="Helical" evidence="8">
    <location>
        <begin position="64"/>
        <end position="84"/>
    </location>
</feature>
<dbReference type="PANTHER" id="PTHR42709:SF6">
    <property type="entry name" value="UNDECAPRENYL PHOSPHATE TRANSPORTER A"/>
    <property type="match status" value="1"/>
</dbReference>
<dbReference type="RefSeq" id="WP_185047893.1">
    <property type="nucleotide sequence ID" value="NZ_BAABIX010000046.1"/>
</dbReference>
<feature type="transmembrane region" description="Helical" evidence="8">
    <location>
        <begin position="179"/>
        <end position="198"/>
    </location>
</feature>
<keyword evidence="6 8" id="KW-0472">Membrane</keyword>
<evidence type="ECO:0000313" key="10">
    <source>
        <dbReference type="EMBL" id="MBB5131021.1"/>
    </source>
</evidence>
<evidence type="ECO:0000256" key="5">
    <source>
        <dbReference type="ARBA" id="ARBA00022989"/>
    </source>
</evidence>
<accession>A0A840NZD9</accession>
<reference evidence="10 11" key="1">
    <citation type="submission" date="2020-08" db="EMBL/GenBank/DDBJ databases">
        <title>Genomic Encyclopedia of Type Strains, Phase IV (KMG-IV): sequencing the most valuable type-strain genomes for metagenomic binning, comparative biology and taxonomic classification.</title>
        <authorList>
            <person name="Goeker M."/>
        </authorList>
    </citation>
    <scope>NUCLEOTIDE SEQUENCE [LARGE SCALE GENOMIC DNA]</scope>
    <source>
        <strain evidence="10 11">DSM 45615</strain>
    </source>
</reference>
<comment type="similarity">
    <text evidence="2">Belongs to the DedA family.</text>
</comment>
<dbReference type="EMBL" id="JACHGN010000002">
    <property type="protein sequence ID" value="MBB5131021.1"/>
    <property type="molecule type" value="Genomic_DNA"/>
</dbReference>
<dbReference type="Proteomes" id="UP000578449">
    <property type="component" value="Unassembled WGS sequence"/>
</dbReference>
<dbReference type="Pfam" id="PF09335">
    <property type="entry name" value="VTT_dom"/>
    <property type="match status" value="1"/>
</dbReference>
<evidence type="ECO:0000313" key="11">
    <source>
        <dbReference type="Proteomes" id="UP000578449"/>
    </source>
</evidence>
<feature type="transmembrane region" description="Helical" evidence="8">
    <location>
        <begin position="23"/>
        <end position="44"/>
    </location>
</feature>
<dbReference type="PANTHER" id="PTHR42709">
    <property type="entry name" value="ALKALINE PHOSPHATASE LIKE PROTEIN"/>
    <property type="match status" value="1"/>
</dbReference>
<evidence type="ECO:0000256" key="2">
    <source>
        <dbReference type="ARBA" id="ARBA00010792"/>
    </source>
</evidence>
<comment type="subcellular location">
    <subcellularLocation>
        <location evidence="1">Cell membrane</location>
        <topology evidence="1">Multi-pass membrane protein</topology>
    </subcellularLocation>
</comment>
<dbReference type="InterPro" id="IPR032816">
    <property type="entry name" value="VTT_dom"/>
</dbReference>
<organism evidence="10 11">
    <name type="scientific">Thermocatellispora tengchongensis</name>
    <dbReference type="NCBI Taxonomy" id="1073253"/>
    <lineage>
        <taxon>Bacteria</taxon>
        <taxon>Bacillati</taxon>
        <taxon>Actinomycetota</taxon>
        <taxon>Actinomycetes</taxon>
        <taxon>Streptosporangiales</taxon>
        <taxon>Streptosporangiaceae</taxon>
        <taxon>Thermocatellispora</taxon>
    </lineage>
</organism>